<proteinExistence type="predicted"/>
<dbReference type="SUPFAM" id="SSF53098">
    <property type="entry name" value="Ribonuclease H-like"/>
    <property type="match status" value="1"/>
</dbReference>
<reference evidence="1" key="1">
    <citation type="submission" date="2023-04" db="EMBL/GenBank/DDBJ databases">
        <title>Phytophthora lilii NBRC 32176.</title>
        <authorList>
            <person name="Ichikawa N."/>
            <person name="Sato H."/>
            <person name="Tonouchi N."/>
        </authorList>
    </citation>
    <scope>NUCLEOTIDE SEQUENCE</scope>
    <source>
        <strain evidence="1">NBRC 32176</strain>
    </source>
</reference>
<dbReference type="EMBL" id="BSXW01000282">
    <property type="protein sequence ID" value="GMF17446.1"/>
    <property type="molecule type" value="Genomic_DNA"/>
</dbReference>
<accession>A0A9W6WV46</accession>
<dbReference type="InterPro" id="IPR012337">
    <property type="entry name" value="RNaseH-like_sf"/>
</dbReference>
<sequence>MPGVAVQTGNTVDLKKIEENVAMHLFTMVEVEKLVEEKFETPDLGRAFHLCRQEVALPSREKLMTELLDRCFDKVKTRVDGFFKSGVVPVTLSLNVSAGSDKEVVVDYMATLASSEKYPMFLESVKYPRNGDVDTIAEFAARDAARVVEKLTCPVAGCVMPCSSPETRQAREQLEKQFPAMYFHGCLRAALLSLVRQLFVPNHGASDTERKSSILVPFSQDLQQFALQCQDLVFFLPRIETPSYLDNIVKSSKSMMHVTVRRRLTVEEAFAAILQSEPYLDADSVLNQLFSTSSDGKSTGRSAHTHHPVGLGHLQTQLVKIVRSPQFGEKLRKYLEVLRPVHALLSSLDDGTSPAPLALSEVYYSFSKLAQQFTSSPLLQPDEKAALQALIRRQQESVLGPAHLLAHLLDPVMLGENFKPDTKSDVEEKLLSSYRADGCALSDSEKEVLYAQYTDFKKSALHQKTNKADTLMFRTLKERKKSPLQFWFTDGAKWPVLQAIACRIFVMPVCAAWPVCAARETYILLREKVNLLASNKLTFVRVNARQLNLADADGSSLAAMVQAIQPESSANDITASMVV</sequence>
<evidence type="ECO:0000313" key="2">
    <source>
        <dbReference type="Proteomes" id="UP001165083"/>
    </source>
</evidence>
<evidence type="ECO:0000313" key="1">
    <source>
        <dbReference type="EMBL" id="GMF17446.1"/>
    </source>
</evidence>
<gene>
    <name evidence="1" type="ORF">Plil01_000637100</name>
</gene>
<protein>
    <submittedName>
        <fullName evidence="1">Unnamed protein product</fullName>
    </submittedName>
</protein>
<keyword evidence="2" id="KW-1185">Reference proteome</keyword>
<name>A0A9W6WV46_9STRA</name>
<dbReference type="AlphaFoldDB" id="A0A9W6WV46"/>
<organism evidence="1 2">
    <name type="scientific">Phytophthora lilii</name>
    <dbReference type="NCBI Taxonomy" id="2077276"/>
    <lineage>
        <taxon>Eukaryota</taxon>
        <taxon>Sar</taxon>
        <taxon>Stramenopiles</taxon>
        <taxon>Oomycota</taxon>
        <taxon>Peronosporomycetes</taxon>
        <taxon>Peronosporales</taxon>
        <taxon>Peronosporaceae</taxon>
        <taxon>Phytophthora</taxon>
    </lineage>
</organism>
<dbReference type="OrthoDB" id="166992at2759"/>
<comment type="caution">
    <text evidence="1">The sequence shown here is derived from an EMBL/GenBank/DDBJ whole genome shotgun (WGS) entry which is preliminary data.</text>
</comment>
<dbReference type="Proteomes" id="UP001165083">
    <property type="component" value="Unassembled WGS sequence"/>
</dbReference>